<protein>
    <submittedName>
        <fullName evidence="1">Uncharacterized protein</fullName>
    </submittedName>
</protein>
<reference evidence="1 2" key="1">
    <citation type="submission" date="2024-01" db="EMBL/GenBank/DDBJ databases">
        <title>The genomes of 5 underutilized Papilionoideae crops provide insights into root nodulation and disease resistanc.</title>
        <authorList>
            <person name="Jiang F."/>
        </authorList>
    </citation>
    <scope>NUCLEOTIDE SEQUENCE [LARGE SCALE GENOMIC DNA]</scope>
    <source>
        <strain evidence="1">JINMINGXINNONG_FW02</strain>
        <tissue evidence="1">Leaves</tissue>
    </source>
</reference>
<organism evidence="1 2">
    <name type="scientific">Phaseolus coccineus</name>
    <name type="common">Scarlet runner bean</name>
    <name type="synonym">Phaseolus multiflorus</name>
    <dbReference type="NCBI Taxonomy" id="3886"/>
    <lineage>
        <taxon>Eukaryota</taxon>
        <taxon>Viridiplantae</taxon>
        <taxon>Streptophyta</taxon>
        <taxon>Embryophyta</taxon>
        <taxon>Tracheophyta</taxon>
        <taxon>Spermatophyta</taxon>
        <taxon>Magnoliopsida</taxon>
        <taxon>eudicotyledons</taxon>
        <taxon>Gunneridae</taxon>
        <taxon>Pentapetalae</taxon>
        <taxon>rosids</taxon>
        <taxon>fabids</taxon>
        <taxon>Fabales</taxon>
        <taxon>Fabaceae</taxon>
        <taxon>Papilionoideae</taxon>
        <taxon>50 kb inversion clade</taxon>
        <taxon>NPAAA clade</taxon>
        <taxon>indigoferoid/millettioid clade</taxon>
        <taxon>Phaseoleae</taxon>
        <taxon>Phaseolus</taxon>
    </lineage>
</organism>
<comment type="caution">
    <text evidence="1">The sequence shown here is derived from an EMBL/GenBank/DDBJ whole genome shotgun (WGS) entry which is preliminary data.</text>
</comment>
<evidence type="ECO:0000313" key="2">
    <source>
        <dbReference type="Proteomes" id="UP001374584"/>
    </source>
</evidence>
<name>A0AAN9RSP2_PHACN</name>
<dbReference type="AlphaFoldDB" id="A0AAN9RSP2"/>
<sequence>MSYPASSLASYFVSRSDCLVYREVNPIEVSSSFESFSVDSDFLEMESHPVIAIEITIANFVGLSSEIPIRTPLTKKAKGKHQASPEKIEEILETVVVKGTRKGRFPPIANPEYSRPNLAPL</sequence>
<evidence type="ECO:0000313" key="1">
    <source>
        <dbReference type="EMBL" id="KAK7382487.1"/>
    </source>
</evidence>
<proteinExistence type="predicted"/>
<dbReference type="Proteomes" id="UP001374584">
    <property type="component" value="Unassembled WGS sequence"/>
</dbReference>
<accession>A0AAN9RSP2</accession>
<dbReference type="EMBL" id="JAYMYR010000001">
    <property type="protein sequence ID" value="KAK7382487.1"/>
    <property type="molecule type" value="Genomic_DNA"/>
</dbReference>
<keyword evidence="2" id="KW-1185">Reference proteome</keyword>
<gene>
    <name evidence="1" type="ORF">VNO80_01340</name>
</gene>